<organism evidence="3 4">
    <name type="scientific">Heligmosomoides polygyrus</name>
    <name type="common">Parasitic roundworm</name>
    <dbReference type="NCBI Taxonomy" id="6339"/>
    <lineage>
        <taxon>Eukaryota</taxon>
        <taxon>Metazoa</taxon>
        <taxon>Ecdysozoa</taxon>
        <taxon>Nematoda</taxon>
        <taxon>Chromadorea</taxon>
        <taxon>Rhabditida</taxon>
        <taxon>Rhabditina</taxon>
        <taxon>Rhabditomorpha</taxon>
        <taxon>Strongyloidea</taxon>
        <taxon>Heligmosomidae</taxon>
        <taxon>Heligmosomoides</taxon>
    </lineage>
</organism>
<feature type="region of interest" description="Disordered" evidence="1">
    <location>
        <begin position="33"/>
        <end position="54"/>
    </location>
</feature>
<evidence type="ECO:0000313" key="3">
    <source>
        <dbReference type="Proteomes" id="UP000050761"/>
    </source>
</evidence>
<name>A0A183GG85_HELPZ</name>
<evidence type="ECO:0000313" key="4">
    <source>
        <dbReference type="WBParaSite" id="HPBE_0002146601-mRNA-1"/>
    </source>
</evidence>
<dbReference type="OrthoDB" id="5821856at2759"/>
<protein>
    <submittedName>
        <fullName evidence="2 4">Uncharacterized protein</fullName>
    </submittedName>
</protein>
<accession>A0A3P8G3M8</accession>
<dbReference type="AlphaFoldDB" id="A0A183GG85"/>
<keyword evidence="3" id="KW-1185">Reference proteome</keyword>
<feature type="compositionally biased region" description="Polar residues" evidence="1">
    <location>
        <begin position="45"/>
        <end position="54"/>
    </location>
</feature>
<proteinExistence type="predicted"/>
<evidence type="ECO:0000313" key="2">
    <source>
        <dbReference type="EMBL" id="VDP25656.1"/>
    </source>
</evidence>
<evidence type="ECO:0000256" key="1">
    <source>
        <dbReference type="SAM" id="MobiDB-lite"/>
    </source>
</evidence>
<reference evidence="4" key="2">
    <citation type="submission" date="2019-09" db="UniProtKB">
        <authorList>
            <consortium name="WormBaseParasite"/>
        </authorList>
    </citation>
    <scope>IDENTIFICATION</scope>
</reference>
<dbReference type="Proteomes" id="UP000050761">
    <property type="component" value="Unassembled WGS sequence"/>
</dbReference>
<dbReference type="WBParaSite" id="HPBE_0002146601-mRNA-1">
    <property type="protein sequence ID" value="HPBE_0002146601-mRNA-1"/>
    <property type="gene ID" value="HPBE_0002146601"/>
</dbReference>
<accession>A0A183GG85</accession>
<reference evidence="2 3" key="1">
    <citation type="submission" date="2018-11" db="EMBL/GenBank/DDBJ databases">
        <authorList>
            <consortium name="Pathogen Informatics"/>
        </authorList>
    </citation>
    <scope>NUCLEOTIDE SEQUENCE [LARGE SCALE GENOMIC DNA]</scope>
</reference>
<sequence>MSLRLDTKESYWTIMSVYAPQTGCSEHDKNDFYLSLEEPSGPYQKATTSPEQGT</sequence>
<gene>
    <name evidence="2" type="ORF">HPBE_LOCUS21465</name>
</gene>
<dbReference type="EMBL" id="UZAH01033031">
    <property type="protein sequence ID" value="VDP25656.1"/>
    <property type="molecule type" value="Genomic_DNA"/>
</dbReference>